<sequence>MPLSAEQISKLKQNDTEIEFKEENPRRPGSKPHERYDTYKVANTVGEATQYGAKWADLTSDFQKGFLTIKDTQMEDPTSLLTTPKGEAQLGTPDRDAAARSKRVNAGISGSSMVSAPATEVTVEKVEMSPATVALLRHMMRDEIKLGISEIQASNAQAMTEMKKELQQERYARKELEKRVTALEEKLQNSQHTNTETEDIDKNVAVVGLTGGFDEMGADEAEQLVRDALDETDGFQEVWSFSEKPSVVFARFSDIAKTMKFLKTQKRNRKFKEAGLWASENRTPEERKRTKLVIKIKKIVIELQGVESKHIVANYKTFKVHVRSNRRLYLVANVPENESPQWVDEGFEVDDSVTEAVNEFADELFL</sequence>
<feature type="coiled-coil region" evidence="1">
    <location>
        <begin position="159"/>
        <end position="193"/>
    </location>
</feature>
<keyword evidence="4" id="KW-1185">Reference proteome</keyword>
<gene>
    <name evidence="3" type="ORF">PCOR1329_LOCUS79345</name>
</gene>
<comment type="caution">
    <text evidence="3">The sequence shown here is derived from an EMBL/GenBank/DDBJ whole genome shotgun (WGS) entry which is preliminary data.</text>
</comment>
<evidence type="ECO:0000256" key="1">
    <source>
        <dbReference type="SAM" id="Coils"/>
    </source>
</evidence>
<feature type="region of interest" description="Disordered" evidence="2">
    <location>
        <begin position="77"/>
        <end position="98"/>
    </location>
</feature>
<name>A0ABN9XWY3_9DINO</name>
<dbReference type="EMBL" id="CAUYUJ010021130">
    <property type="protein sequence ID" value="CAK0902872.1"/>
    <property type="molecule type" value="Genomic_DNA"/>
</dbReference>
<protein>
    <submittedName>
        <fullName evidence="3">Uncharacterized protein</fullName>
    </submittedName>
</protein>
<evidence type="ECO:0000256" key="2">
    <source>
        <dbReference type="SAM" id="MobiDB-lite"/>
    </source>
</evidence>
<feature type="region of interest" description="Disordered" evidence="2">
    <location>
        <begin position="1"/>
        <end position="36"/>
    </location>
</feature>
<reference evidence="3" key="1">
    <citation type="submission" date="2023-10" db="EMBL/GenBank/DDBJ databases">
        <authorList>
            <person name="Chen Y."/>
            <person name="Shah S."/>
            <person name="Dougan E. K."/>
            <person name="Thang M."/>
            <person name="Chan C."/>
        </authorList>
    </citation>
    <scope>NUCLEOTIDE SEQUENCE [LARGE SCALE GENOMIC DNA]</scope>
</reference>
<accession>A0ABN9XWY3</accession>
<feature type="compositionally biased region" description="Polar residues" evidence="2">
    <location>
        <begin position="1"/>
        <end position="11"/>
    </location>
</feature>
<proteinExistence type="predicted"/>
<dbReference type="Proteomes" id="UP001189429">
    <property type="component" value="Unassembled WGS sequence"/>
</dbReference>
<evidence type="ECO:0000313" key="4">
    <source>
        <dbReference type="Proteomes" id="UP001189429"/>
    </source>
</evidence>
<evidence type="ECO:0000313" key="3">
    <source>
        <dbReference type="EMBL" id="CAK0902872.1"/>
    </source>
</evidence>
<keyword evidence="1" id="KW-0175">Coiled coil</keyword>
<organism evidence="3 4">
    <name type="scientific">Prorocentrum cordatum</name>
    <dbReference type="NCBI Taxonomy" id="2364126"/>
    <lineage>
        <taxon>Eukaryota</taxon>
        <taxon>Sar</taxon>
        <taxon>Alveolata</taxon>
        <taxon>Dinophyceae</taxon>
        <taxon>Prorocentrales</taxon>
        <taxon>Prorocentraceae</taxon>
        <taxon>Prorocentrum</taxon>
    </lineage>
</organism>
<feature type="compositionally biased region" description="Basic and acidic residues" evidence="2">
    <location>
        <begin position="12"/>
        <end position="36"/>
    </location>
</feature>